<reference evidence="1" key="1">
    <citation type="submission" date="2018-06" db="EMBL/GenBank/DDBJ databases">
        <authorList>
            <person name="Ashton P.M."/>
            <person name="Dallman T."/>
            <person name="Nair S."/>
            <person name="De Pinna E."/>
            <person name="Peters T."/>
            <person name="Grant K."/>
        </authorList>
    </citation>
    <scope>NUCLEOTIDE SEQUENCE [LARGE SCALE GENOMIC DNA]</scope>
    <source>
        <strain evidence="1">318584</strain>
    </source>
</reference>
<proteinExistence type="predicted"/>
<dbReference type="Proteomes" id="UP000839747">
    <property type="component" value="Unassembled WGS sequence"/>
</dbReference>
<accession>A0A5Y3XGG4</accession>
<comment type="caution">
    <text evidence="1">The sequence shown here is derived from an EMBL/GenBank/DDBJ whole genome shotgun (WGS) entry which is preliminary data.</text>
</comment>
<protein>
    <submittedName>
        <fullName evidence="1">Uncharacterized protein</fullName>
    </submittedName>
</protein>
<dbReference type="AlphaFoldDB" id="A0A5Y3XGG4"/>
<sequence>MKECDTGTTVQVRNMPVKIALKEPSIPIPGMTWVLWADKILNTEQFIEQLNKEMLVYGKKLLIHQIKFVLVANFNKRLL</sequence>
<dbReference type="EMBL" id="AAIYKG010000037">
    <property type="protein sequence ID" value="ECJ4508400.1"/>
    <property type="molecule type" value="Genomic_DNA"/>
</dbReference>
<name>A0A5Y3XGG4_SALER</name>
<gene>
    <name evidence="1" type="ORF">DNU24_22685</name>
</gene>
<organism evidence="1">
    <name type="scientific">Salmonella enterica subsp. salamae</name>
    <dbReference type="NCBI Taxonomy" id="59202"/>
    <lineage>
        <taxon>Bacteria</taxon>
        <taxon>Pseudomonadati</taxon>
        <taxon>Pseudomonadota</taxon>
        <taxon>Gammaproteobacteria</taxon>
        <taxon>Enterobacterales</taxon>
        <taxon>Enterobacteriaceae</taxon>
        <taxon>Salmonella</taxon>
    </lineage>
</organism>
<evidence type="ECO:0000313" key="1">
    <source>
        <dbReference type="EMBL" id="ECJ4508400.1"/>
    </source>
</evidence>